<protein>
    <submittedName>
        <fullName evidence="2">Uncharacterized protein</fullName>
    </submittedName>
</protein>
<comment type="caution">
    <text evidence="2">The sequence shown here is derived from an EMBL/GenBank/DDBJ whole genome shotgun (WGS) entry which is preliminary data.</text>
</comment>
<evidence type="ECO:0000256" key="1">
    <source>
        <dbReference type="SAM" id="MobiDB-lite"/>
    </source>
</evidence>
<name>A0A392MJZ2_9FABA</name>
<feature type="region of interest" description="Disordered" evidence="1">
    <location>
        <begin position="1"/>
        <end position="39"/>
    </location>
</feature>
<dbReference type="Proteomes" id="UP000265520">
    <property type="component" value="Unassembled WGS sequence"/>
</dbReference>
<keyword evidence="3" id="KW-1185">Reference proteome</keyword>
<proteinExistence type="predicted"/>
<feature type="non-terminal residue" evidence="2">
    <location>
        <position position="1"/>
    </location>
</feature>
<gene>
    <name evidence="2" type="ORF">A2U01_0008717</name>
</gene>
<evidence type="ECO:0000313" key="2">
    <source>
        <dbReference type="EMBL" id="MCH87836.1"/>
    </source>
</evidence>
<reference evidence="2 3" key="1">
    <citation type="journal article" date="2018" name="Front. Plant Sci.">
        <title>Red Clover (Trifolium pratense) and Zigzag Clover (T. medium) - A Picture of Genomic Similarities and Differences.</title>
        <authorList>
            <person name="Dluhosova J."/>
            <person name="Istvanek J."/>
            <person name="Nedelnik J."/>
            <person name="Repkova J."/>
        </authorList>
    </citation>
    <scope>NUCLEOTIDE SEQUENCE [LARGE SCALE GENOMIC DNA]</scope>
    <source>
        <strain evidence="3">cv. 10/8</strain>
        <tissue evidence="2">Leaf</tissue>
    </source>
</reference>
<dbReference type="EMBL" id="LXQA010013004">
    <property type="protein sequence ID" value="MCH87836.1"/>
    <property type="molecule type" value="Genomic_DNA"/>
</dbReference>
<feature type="region of interest" description="Disordered" evidence="1">
    <location>
        <begin position="80"/>
        <end position="99"/>
    </location>
</feature>
<dbReference type="AlphaFoldDB" id="A0A392MJZ2"/>
<feature type="compositionally biased region" description="Basic and acidic residues" evidence="1">
    <location>
        <begin position="24"/>
        <end position="39"/>
    </location>
</feature>
<evidence type="ECO:0000313" key="3">
    <source>
        <dbReference type="Proteomes" id="UP000265520"/>
    </source>
</evidence>
<accession>A0A392MJZ2</accession>
<sequence>AYSTNIIPTDLSIDPSGCKKRKGAEKLEKGSAKRVNAEEKHFGDISSEVSEIRSKEKNIKRPACINSGTRSEEVFLASRKKSKIEGSEDDQSQNLKGNIPDIISSYPTEAGLNPIFLDHPCESIPTESSSLKSIPKSCGLLKGLTILDSSNSSNSLQIEPFNPVLTYEPKLELLRNLIVNDVRKVIKLKEDNLILPQALKERIKSIKSNFLIAMDSLEEDLLEPKPKEIYMSGRDKRKVVLNTENSSLTRSIHSETTSAALELRKELASQRSKQEAMEDKVDVIIEDQKEIKNSQVVLEQKMEDMNSSLETIVTLLQSKSKP</sequence>
<organism evidence="2 3">
    <name type="scientific">Trifolium medium</name>
    <dbReference type="NCBI Taxonomy" id="97028"/>
    <lineage>
        <taxon>Eukaryota</taxon>
        <taxon>Viridiplantae</taxon>
        <taxon>Streptophyta</taxon>
        <taxon>Embryophyta</taxon>
        <taxon>Tracheophyta</taxon>
        <taxon>Spermatophyta</taxon>
        <taxon>Magnoliopsida</taxon>
        <taxon>eudicotyledons</taxon>
        <taxon>Gunneridae</taxon>
        <taxon>Pentapetalae</taxon>
        <taxon>rosids</taxon>
        <taxon>fabids</taxon>
        <taxon>Fabales</taxon>
        <taxon>Fabaceae</taxon>
        <taxon>Papilionoideae</taxon>
        <taxon>50 kb inversion clade</taxon>
        <taxon>NPAAA clade</taxon>
        <taxon>Hologalegina</taxon>
        <taxon>IRL clade</taxon>
        <taxon>Trifolieae</taxon>
        <taxon>Trifolium</taxon>
    </lineage>
</organism>